<feature type="region of interest" description="Disordered" evidence="1">
    <location>
        <begin position="26"/>
        <end position="47"/>
    </location>
</feature>
<dbReference type="EMBL" id="JH660647">
    <property type="protein sequence ID" value="EIM25231.1"/>
    <property type="molecule type" value="Genomic_DNA"/>
</dbReference>
<name>I4YMN9_9HYPH</name>
<protein>
    <submittedName>
        <fullName evidence="2">Uncharacterized protein</fullName>
    </submittedName>
</protein>
<dbReference type="Proteomes" id="UP000003947">
    <property type="component" value="Unassembled WGS sequence"/>
</dbReference>
<organism evidence="2 3">
    <name type="scientific">Microvirga lotononidis</name>
    <dbReference type="NCBI Taxonomy" id="864069"/>
    <lineage>
        <taxon>Bacteria</taxon>
        <taxon>Pseudomonadati</taxon>
        <taxon>Pseudomonadota</taxon>
        <taxon>Alphaproteobacteria</taxon>
        <taxon>Hyphomicrobiales</taxon>
        <taxon>Methylobacteriaceae</taxon>
        <taxon>Microvirga</taxon>
    </lineage>
</organism>
<dbReference type="PATRIC" id="fig|864069.3.peg.6383"/>
<reference evidence="2 3" key="1">
    <citation type="submission" date="2012-02" db="EMBL/GenBank/DDBJ databases">
        <title>Improved High-Quality Draft sequence of Microvirga sp. WSM3557.</title>
        <authorList>
            <consortium name="US DOE Joint Genome Institute"/>
            <person name="Lucas S."/>
            <person name="Han J."/>
            <person name="Lapidus A."/>
            <person name="Cheng J.-F."/>
            <person name="Goodwin L."/>
            <person name="Pitluck S."/>
            <person name="Peters L."/>
            <person name="Zhang X."/>
            <person name="Detter J.C."/>
            <person name="Han C."/>
            <person name="Tapia R."/>
            <person name="Land M."/>
            <person name="Hauser L."/>
            <person name="Kyrpides N."/>
            <person name="Ivanova N."/>
            <person name="Pagani I."/>
            <person name="Brau L."/>
            <person name="Yates R."/>
            <person name="O'Hara G."/>
            <person name="Rui T."/>
            <person name="Howieson J."/>
            <person name="Reeve W."/>
            <person name="Woyke T."/>
        </authorList>
    </citation>
    <scope>NUCLEOTIDE SEQUENCE [LARGE SCALE GENOMIC DNA]</scope>
    <source>
        <strain evidence="2 3">WSM3557</strain>
    </source>
</reference>
<proteinExistence type="predicted"/>
<accession>I4YMN9</accession>
<gene>
    <name evidence="2" type="ORF">MicloDRAFT_00059530</name>
</gene>
<dbReference type="AlphaFoldDB" id="I4YMN9"/>
<sequence length="221" mass="24611">MRRRIVYPPMPSALFDARMSYLRAAKVHHKDPDAPEPNSADLTGSHGPFRSISADVDPLDVSPCIRFEVQNGVYKPRYVPPIPFLVMDLLLAFGGGCSVNDNYTGLSYVRLWGGNDKQMLDRIFLNAEPGTIVRQSRTADYRNNSPACFSKTSASVMKAEGKPMRATYKGRQQAIATALRYFQRNAHRSGIKITEAEYLAILHDAFALLDATHRHFHAAAA</sequence>
<dbReference type="HOGENOM" id="CLU_1249428_0_0_5"/>
<keyword evidence="3" id="KW-1185">Reference proteome</keyword>
<evidence type="ECO:0000313" key="3">
    <source>
        <dbReference type="Proteomes" id="UP000003947"/>
    </source>
</evidence>
<evidence type="ECO:0000256" key="1">
    <source>
        <dbReference type="SAM" id="MobiDB-lite"/>
    </source>
</evidence>
<evidence type="ECO:0000313" key="2">
    <source>
        <dbReference type="EMBL" id="EIM25231.1"/>
    </source>
</evidence>